<dbReference type="PANTHER" id="PTHR34071:SF2">
    <property type="entry name" value="FLAVIN-NUCLEOTIDE-BINDING PROTEIN"/>
    <property type="match status" value="1"/>
</dbReference>
<dbReference type="AlphaFoldDB" id="W1U385"/>
<evidence type="ECO:0000313" key="2">
    <source>
        <dbReference type="Proteomes" id="UP000018840"/>
    </source>
</evidence>
<dbReference type="Pfam" id="PF12900">
    <property type="entry name" value="Pyridox_ox_2"/>
    <property type="match status" value="1"/>
</dbReference>
<sequence>MKSVAMRRPEQALSNATCREILQKHHEGVLALIDTDGQPYAVPLSYWYHDNTLYFHGAPQGHKMSAVAANPQGSFCVIDRADIHAVEFTTYFKSVIAFGPLTVVRDVAEIKMLMQSFGNHYLPQHEHTVEAFVDQYLNEVAVFYLKIETLTGKQASGVLKEEKLHAAAQMM</sequence>
<comment type="caution">
    <text evidence="1">The sequence shown here is derived from an EMBL/GenBank/DDBJ whole genome shotgun (WGS) entry which is preliminary data.</text>
</comment>
<name>W1U385_9FIRM</name>
<dbReference type="EMBL" id="AZMC01000207">
    <property type="protein sequence ID" value="ETI88146.1"/>
    <property type="molecule type" value="Genomic_DNA"/>
</dbReference>
<gene>
    <name evidence="1" type="ORF">Q612_NSC00207G0003</name>
</gene>
<dbReference type="InterPro" id="IPR012349">
    <property type="entry name" value="Split_barrel_FMN-bd"/>
</dbReference>
<dbReference type="InterPro" id="IPR024747">
    <property type="entry name" value="Pyridox_Oxase-rel"/>
</dbReference>
<evidence type="ECO:0000313" key="1">
    <source>
        <dbReference type="EMBL" id="ETI88146.1"/>
    </source>
</evidence>
<accession>W1U385</accession>
<proteinExistence type="predicted"/>
<protein>
    <recommendedName>
        <fullName evidence="3">Pyridoxamine 5'-phosphate oxidase family protein</fullName>
    </recommendedName>
</protein>
<reference evidence="1 2" key="1">
    <citation type="submission" date="2013-12" db="EMBL/GenBank/DDBJ databases">
        <title>A Varibaculum cambriense genome reconstructed from a premature infant gut community with otherwise low bacterial novelty that shifts toward anaerobic metabolism during the third week of life.</title>
        <authorList>
            <person name="Brown C.T."/>
            <person name="Sharon I."/>
            <person name="Thomas B.C."/>
            <person name="Castelle C.J."/>
            <person name="Morowitz M.J."/>
            <person name="Banfield J.F."/>
        </authorList>
    </citation>
    <scope>NUCLEOTIDE SEQUENCE [LARGE SCALE GENOMIC DNA]</scope>
    <source>
        <strain evidence="2">DORA_17_25</strain>
    </source>
</reference>
<dbReference type="Proteomes" id="UP000018840">
    <property type="component" value="Unassembled WGS sequence"/>
</dbReference>
<dbReference type="SUPFAM" id="SSF50475">
    <property type="entry name" value="FMN-binding split barrel"/>
    <property type="match status" value="1"/>
</dbReference>
<evidence type="ECO:0008006" key="3">
    <source>
        <dbReference type="Google" id="ProtNLM"/>
    </source>
</evidence>
<organism evidence="1 2">
    <name type="scientific">Negativicoccus succinicivorans DORA_17_25</name>
    <dbReference type="NCBI Taxonomy" id="1403945"/>
    <lineage>
        <taxon>Bacteria</taxon>
        <taxon>Bacillati</taxon>
        <taxon>Bacillota</taxon>
        <taxon>Negativicutes</taxon>
        <taxon>Veillonellales</taxon>
        <taxon>Veillonellaceae</taxon>
        <taxon>Negativicoccus</taxon>
    </lineage>
</organism>
<dbReference type="RefSeq" id="WP_024048079.1">
    <property type="nucleotide sequence ID" value="NZ_AZMC01000207.1"/>
</dbReference>
<dbReference type="Gene3D" id="2.30.110.10">
    <property type="entry name" value="Electron Transport, Fmn-binding Protein, Chain A"/>
    <property type="match status" value="1"/>
</dbReference>
<dbReference type="PANTHER" id="PTHR34071">
    <property type="entry name" value="5-NITROIMIDAZOLE ANTIBIOTICS RESISTANCE PROTEIN, NIMA-FAMILY-RELATED PROTEIN-RELATED"/>
    <property type="match status" value="1"/>
</dbReference>